<proteinExistence type="predicted"/>
<dbReference type="CDD" id="cd03139">
    <property type="entry name" value="GATase1_PfpI_2"/>
    <property type="match status" value="1"/>
</dbReference>
<dbReference type="EMBL" id="BMDC01000001">
    <property type="protein sequence ID" value="GGH59243.1"/>
    <property type="molecule type" value="Genomic_DNA"/>
</dbReference>
<keyword evidence="3" id="KW-1185">Reference proteome</keyword>
<dbReference type="Pfam" id="PF01965">
    <property type="entry name" value="DJ-1_PfpI"/>
    <property type="match status" value="1"/>
</dbReference>
<dbReference type="PANTHER" id="PTHR43130">
    <property type="entry name" value="ARAC-FAMILY TRANSCRIPTIONAL REGULATOR"/>
    <property type="match status" value="1"/>
</dbReference>
<evidence type="ECO:0000313" key="3">
    <source>
        <dbReference type="Proteomes" id="UP000600171"/>
    </source>
</evidence>
<protein>
    <submittedName>
        <fullName evidence="2">Thiazole biosynthesis protein ThiJ</fullName>
    </submittedName>
</protein>
<reference evidence="2 3" key="1">
    <citation type="journal article" date="2014" name="Int. J. Syst. Evol. Microbiol.">
        <title>Complete genome sequence of Corynebacterium casei LMG S-19264T (=DSM 44701T), isolated from a smear-ripened cheese.</title>
        <authorList>
            <consortium name="US DOE Joint Genome Institute (JGI-PGF)"/>
            <person name="Walter F."/>
            <person name="Albersmeier A."/>
            <person name="Kalinowski J."/>
            <person name="Ruckert C."/>
        </authorList>
    </citation>
    <scope>NUCLEOTIDE SEQUENCE [LARGE SCALE GENOMIC DNA]</scope>
    <source>
        <strain evidence="2 3">CCM 8669</strain>
    </source>
</reference>
<dbReference type="PANTHER" id="PTHR43130:SF15">
    <property type="entry name" value="THIJ_PFPI FAMILY PROTEIN (AFU_ORTHOLOGUE AFUA_5G14240)"/>
    <property type="match status" value="1"/>
</dbReference>
<comment type="caution">
    <text evidence="2">The sequence shown here is derived from an EMBL/GenBank/DDBJ whole genome shotgun (WGS) entry which is preliminary data.</text>
</comment>
<dbReference type="Proteomes" id="UP000600171">
    <property type="component" value="Unassembled WGS sequence"/>
</dbReference>
<organism evidence="2 3">
    <name type="scientific">Rothia aerolata</name>
    <dbReference type="NCBI Taxonomy" id="1812262"/>
    <lineage>
        <taxon>Bacteria</taxon>
        <taxon>Bacillati</taxon>
        <taxon>Actinomycetota</taxon>
        <taxon>Actinomycetes</taxon>
        <taxon>Micrococcales</taxon>
        <taxon>Micrococcaceae</taxon>
        <taxon>Rothia</taxon>
    </lineage>
</organism>
<dbReference type="InterPro" id="IPR052158">
    <property type="entry name" value="INH-QAR"/>
</dbReference>
<dbReference type="InterPro" id="IPR002818">
    <property type="entry name" value="DJ-1/PfpI"/>
</dbReference>
<evidence type="ECO:0000313" key="2">
    <source>
        <dbReference type="EMBL" id="GGH59243.1"/>
    </source>
</evidence>
<accession>A0A917IMW7</accession>
<sequence length="209" mass="22573">MKISVILFEGFELLDVFGPVELLSFVEGWEIEYLALVPGPVRSSQSARVVAEKSLAEVEETDMLLVPGGRGTRGLVEDDAFLTRLRQLGENARWVASVCTGSALLAAAGLLEGHRATSNKRAFNWATSFGSDVTWLSRARWVHSGNRWTSSGISAGIDMAAAFIRHLRGEGEAERICQIAEITVRTDSLDDPFAVDTRASSPASAMSSS</sequence>
<dbReference type="Gene3D" id="3.40.50.880">
    <property type="match status" value="1"/>
</dbReference>
<dbReference type="SUPFAM" id="SSF52317">
    <property type="entry name" value="Class I glutamine amidotransferase-like"/>
    <property type="match status" value="1"/>
</dbReference>
<name>A0A917IMW7_9MICC</name>
<gene>
    <name evidence="2" type="ORF">GCM10007359_06280</name>
</gene>
<dbReference type="AlphaFoldDB" id="A0A917IMW7"/>
<dbReference type="RefSeq" id="WP_229723038.1">
    <property type="nucleotide sequence ID" value="NZ_BMDC01000001.1"/>
</dbReference>
<evidence type="ECO:0000259" key="1">
    <source>
        <dbReference type="Pfam" id="PF01965"/>
    </source>
</evidence>
<dbReference type="InterPro" id="IPR029062">
    <property type="entry name" value="Class_I_gatase-like"/>
</dbReference>
<feature type="domain" description="DJ-1/PfpI" evidence="1">
    <location>
        <begin position="1"/>
        <end position="164"/>
    </location>
</feature>